<dbReference type="InterPro" id="IPR036390">
    <property type="entry name" value="WH_DNA-bd_sf"/>
</dbReference>
<keyword evidence="2" id="KW-0934">Plastid</keyword>
<dbReference type="GO" id="GO:0006355">
    <property type="term" value="P:regulation of DNA-templated transcription"/>
    <property type="evidence" value="ECO:0007669"/>
    <property type="project" value="InterPro"/>
</dbReference>
<dbReference type="InterPro" id="IPR036388">
    <property type="entry name" value="WH-like_DNA-bd_sf"/>
</dbReference>
<dbReference type="AlphaFoldDB" id="A0AAU7YPD7"/>
<dbReference type="GO" id="GO:0003677">
    <property type="term" value="F:DNA binding"/>
    <property type="evidence" value="ECO:0007669"/>
    <property type="project" value="InterPro"/>
</dbReference>
<dbReference type="EMBL" id="PP942170">
    <property type="protein sequence ID" value="XCA55582.1"/>
    <property type="molecule type" value="Genomic_DNA"/>
</dbReference>
<protein>
    <submittedName>
        <fullName evidence="2">Global nitrogen transcriptional regulator</fullName>
    </submittedName>
</protein>
<reference evidence="2" key="1">
    <citation type="submission" date="2024-06" db="EMBL/GenBank/DDBJ databases">
        <title>The complete plastid genome and phylogenetic analysis of Gracilaria hainanensis.</title>
        <authorList>
            <person name="Tan H."/>
            <person name="Li N."/>
        </authorList>
    </citation>
    <scope>NUCLEOTIDE SEQUENCE</scope>
</reference>
<accession>A0AAU7YPD7</accession>
<dbReference type="InterPro" id="IPR012318">
    <property type="entry name" value="HTH_CRP"/>
</dbReference>
<keyword evidence="2" id="KW-0150">Chloroplast</keyword>
<dbReference type="PROSITE" id="PS51063">
    <property type="entry name" value="HTH_CRP_2"/>
    <property type="match status" value="1"/>
</dbReference>
<dbReference type="Gene3D" id="1.10.10.10">
    <property type="entry name" value="Winged helix-like DNA-binding domain superfamily/Winged helix DNA-binding domain"/>
    <property type="match status" value="1"/>
</dbReference>
<evidence type="ECO:0000313" key="2">
    <source>
        <dbReference type="EMBL" id="XCA55582.1"/>
    </source>
</evidence>
<gene>
    <name evidence="2" type="primary">ntcA</name>
</gene>
<dbReference type="SUPFAM" id="SSF46785">
    <property type="entry name" value="Winged helix' DNA-binding domain"/>
    <property type="match status" value="1"/>
</dbReference>
<feature type="domain" description="HTH crp-type" evidence="1">
    <location>
        <begin position="133"/>
        <end position="207"/>
    </location>
</feature>
<geneLocation type="chloroplast" evidence="2"/>
<evidence type="ECO:0000259" key="1">
    <source>
        <dbReference type="PROSITE" id="PS51063"/>
    </source>
</evidence>
<sequence length="218" mass="26319">MSNKWMRLFFELEIPFYIYKLHKGDGLIFKYRTNYKPFIIVFYGVVYIMKIFPNGESIFLAVLTNDSIIDFNLSDHNYGYYKVVALENTYFIKFFWLNYITHFKYLSTSVKLLDLFRYTLRQYENSSFVLIHKSIRYRIMQLLLLLCKEFGVLNKNYIIIPFELSQKTISYITGSNPVTVNKIINFLIKRLFIKYILKKKIVICYFSFFSYLCDNKII</sequence>
<proteinExistence type="predicted"/>
<name>A0AAU7YPD7_9FLOR</name>
<organism evidence="2">
    <name type="scientific">Gracilaria hainanensis</name>
    <dbReference type="NCBI Taxonomy" id="2871843"/>
    <lineage>
        <taxon>Eukaryota</taxon>
        <taxon>Rhodophyta</taxon>
        <taxon>Florideophyceae</taxon>
        <taxon>Rhodymeniophycidae</taxon>
        <taxon>Gracilariales</taxon>
        <taxon>Gracilariaceae</taxon>
        <taxon>Gracilaria</taxon>
    </lineage>
</organism>